<evidence type="ECO:0000313" key="3">
    <source>
        <dbReference type="EMBL" id="OGH02778.1"/>
    </source>
</evidence>
<accession>A0A1F6GXB5</accession>
<proteinExistence type="predicted"/>
<organism evidence="3 4">
    <name type="scientific">Candidatus Lambdaproteobacteria bacterium RIFOXYD2_FULL_56_26</name>
    <dbReference type="NCBI Taxonomy" id="1817773"/>
    <lineage>
        <taxon>Bacteria</taxon>
        <taxon>Pseudomonadati</taxon>
        <taxon>Pseudomonadota</taxon>
        <taxon>Candidatus Lambdaproteobacteria</taxon>
    </lineage>
</organism>
<reference evidence="3 4" key="1">
    <citation type="journal article" date="2016" name="Nat. Commun.">
        <title>Thousands of microbial genomes shed light on interconnected biogeochemical processes in an aquifer system.</title>
        <authorList>
            <person name="Anantharaman K."/>
            <person name="Brown C.T."/>
            <person name="Hug L.A."/>
            <person name="Sharon I."/>
            <person name="Castelle C.J."/>
            <person name="Probst A.J."/>
            <person name="Thomas B.C."/>
            <person name="Singh A."/>
            <person name="Wilkins M.J."/>
            <person name="Karaoz U."/>
            <person name="Brodie E.L."/>
            <person name="Williams K.H."/>
            <person name="Hubbard S.S."/>
            <person name="Banfield J.F."/>
        </authorList>
    </citation>
    <scope>NUCLEOTIDE SEQUENCE [LARGE SCALE GENOMIC DNA]</scope>
</reference>
<protein>
    <submittedName>
        <fullName evidence="3">Uncharacterized protein</fullName>
    </submittedName>
</protein>
<dbReference type="AlphaFoldDB" id="A0A1F6GXB5"/>
<name>A0A1F6GXB5_9PROT</name>
<evidence type="ECO:0000259" key="1">
    <source>
        <dbReference type="Pfam" id="PF10979"/>
    </source>
</evidence>
<dbReference type="Pfam" id="PF10979">
    <property type="entry name" value="DUF2786"/>
    <property type="match status" value="1"/>
</dbReference>
<feature type="domain" description="DUF2786" evidence="1">
    <location>
        <begin position="5"/>
        <end position="42"/>
    </location>
</feature>
<feature type="domain" description="DUF7168" evidence="2">
    <location>
        <begin position="67"/>
        <end position="176"/>
    </location>
</feature>
<dbReference type="InterPro" id="IPR055592">
    <property type="entry name" value="DUF7168"/>
</dbReference>
<dbReference type="Pfam" id="PF23771">
    <property type="entry name" value="DUF7168"/>
    <property type="match status" value="1"/>
</dbReference>
<sequence>MNETVINRIKKLLALASHNPEPNEREAALAKAQQLMLEHRIEAAQLLEEDLKFVEGEPLEVKNSQGNKRKLVGWVVCEAADVGIVYQRHESWWRIRFVGRLEPVAFAGYLYPWLEGEYDRQWELFRLNERKARRVVNLAKRDHFHRGLTDGLLTKLAQGRKRVEQEHALILVSEAQQAMDWYCSWKPDLEDTPDLKEYKKEVNAYQGGREAAKDIRLNRQIPESQGAQRFLLGQNG</sequence>
<gene>
    <name evidence="3" type="ORF">A2557_02880</name>
</gene>
<dbReference type="InterPro" id="IPR024498">
    <property type="entry name" value="DUF2786"/>
</dbReference>
<dbReference type="Proteomes" id="UP000177583">
    <property type="component" value="Unassembled WGS sequence"/>
</dbReference>
<evidence type="ECO:0000313" key="4">
    <source>
        <dbReference type="Proteomes" id="UP000177583"/>
    </source>
</evidence>
<evidence type="ECO:0000259" key="2">
    <source>
        <dbReference type="Pfam" id="PF23771"/>
    </source>
</evidence>
<dbReference type="EMBL" id="MFNF01000019">
    <property type="protein sequence ID" value="OGH02778.1"/>
    <property type="molecule type" value="Genomic_DNA"/>
</dbReference>
<comment type="caution">
    <text evidence="3">The sequence shown here is derived from an EMBL/GenBank/DDBJ whole genome shotgun (WGS) entry which is preliminary data.</text>
</comment>